<name>A0A8T2NVK0_9TELE</name>
<dbReference type="Proteomes" id="UP000824540">
    <property type="component" value="Unassembled WGS sequence"/>
</dbReference>
<protein>
    <submittedName>
        <fullName evidence="1">Uncharacterized protein</fullName>
    </submittedName>
</protein>
<sequence length="60" mass="6563">MGTVAGHPLLDNQSRALRLPLESSYLGTKGNQGQCAHCAAVPEYQREGGYQRSEGFTRRV</sequence>
<proteinExistence type="predicted"/>
<organism evidence="1 2">
    <name type="scientific">Albula glossodonta</name>
    <name type="common">roundjaw bonefish</name>
    <dbReference type="NCBI Taxonomy" id="121402"/>
    <lineage>
        <taxon>Eukaryota</taxon>
        <taxon>Metazoa</taxon>
        <taxon>Chordata</taxon>
        <taxon>Craniata</taxon>
        <taxon>Vertebrata</taxon>
        <taxon>Euteleostomi</taxon>
        <taxon>Actinopterygii</taxon>
        <taxon>Neopterygii</taxon>
        <taxon>Teleostei</taxon>
        <taxon>Albuliformes</taxon>
        <taxon>Albulidae</taxon>
        <taxon>Albula</taxon>
    </lineage>
</organism>
<evidence type="ECO:0000313" key="1">
    <source>
        <dbReference type="EMBL" id="KAG9343300.1"/>
    </source>
</evidence>
<dbReference type="EMBL" id="JAFBMS010000024">
    <property type="protein sequence ID" value="KAG9343300.1"/>
    <property type="molecule type" value="Genomic_DNA"/>
</dbReference>
<accession>A0A8T2NVK0</accession>
<evidence type="ECO:0000313" key="2">
    <source>
        <dbReference type="Proteomes" id="UP000824540"/>
    </source>
</evidence>
<comment type="caution">
    <text evidence="1">The sequence shown here is derived from an EMBL/GenBank/DDBJ whole genome shotgun (WGS) entry which is preliminary data.</text>
</comment>
<dbReference type="AlphaFoldDB" id="A0A8T2NVK0"/>
<reference evidence="1" key="1">
    <citation type="thesis" date="2021" institute="BYU ScholarsArchive" country="Provo, UT, USA">
        <title>Applications of and Algorithms for Genome Assembly and Genomic Analyses with an Emphasis on Marine Teleosts.</title>
        <authorList>
            <person name="Pickett B.D."/>
        </authorList>
    </citation>
    <scope>NUCLEOTIDE SEQUENCE</scope>
    <source>
        <strain evidence="1">HI-2016</strain>
    </source>
</reference>
<gene>
    <name evidence="1" type="ORF">JZ751_014281</name>
</gene>
<keyword evidence="2" id="KW-1185">Reference proteome</keyword>